<gene>
    <name evidence="1" type="ORF">PAXRUDRAFT_95452</name>
</gene>
<keyword evidence="2" id="KW-1185">Reference proteome</keyword>
<feature type="non-terminal residue" evidence="1">
    <location>
        <position position="1"/>
    </location>
</feature>
<accession>A0A0D0DYA4</accession>
<reference evidence="2" key="2">
    <citation type="submission" date="2015-01" db="EMBL/GenBank/DDBJ databases">
        <title>Evolutionary Origins and Diversification of the Mycorrhizal Mutualists.</title>
        <authorList>
            <consortium name="DOE Joint Genome Institute"/>
            <consortium name="Mycorrhizal Genomics Consortium"/>
            <person name="Kohler A."/>
            <person name="Kuo A."/>
            <person name="Nagy L.G."/>
            <person name="Floudas D."/>
            <person name="Copeland A."/>
            <person name="Barry K.W."/>
            <person name="Cichocki N."/>
            <person name="Veneault-Fourrey C."/>
            <person name="LaButti K."/>
            <person name="Lindquist E.A."/>
            <person name="Lipzen A."/>
            <person name="Lundell T."/>
            <person name="Morin E."/>
            <person name="Murat C."/>
            <person name="Riley R."/>
            <person name="Ohm R."/>
            <person name="Sun H."/>
            <person name="Tunlid A."/>
            <person name="Henrissat B."/>
            <person name="Grigoriev I.V."/>
            <person name="Hibbett D.S."/>
            <person name="Martin F."/>
        </authorList>
    </citation>
    <scope>NUCLEOTIDE SEQUENCE [LARGE SCALE GENOMIC DNA]</scope>
    <source>
        <strain evidence="2">Ve08.2h10</strain>
    </source>
</reference>
<dbReference type="EMBL" id="KN825375">
    <property type="protein sequence ID" value="KIK91549.1"/>
    <property type="molecule type" value="Genomic_DNA"/>
</dbReference>
<name>A0A0D0DYA4_9AGAM</name>
<feature type="non-terminal residue" evidence="1">
    <location>
        <position position="63"/>
    </location>
</feature>
<dbReference type="InParanoid" id="A0A0D0DYA4"/>
<evidence type="ECO:0000313" key="1">
    <source>
        <dbReference type="EMBL" id="KIK91549.1"/>
    </source>
</evidence>
<dbReference type="Proteomes" id="UP000054538">
    <property type="component" value="Unassembled WGS sequence"/>
</dbReference>
<dbReference type="AlphaFoldDB" id="A0A0D0DYA4"/>
<dbReference type="OrthoDB" id="162969at2759"/>
<evidence type="ECO:0000313" key="2">
    <source>
        <dbReference type="Proteomes" id="UP000054538"/>
    </source>
</evidence>
<protein>
    <submittedName>
        <fullName evidence="1">Uncharacterized protein</fullName>
    </submittedName>
</protein>
<dbReference type="HOGENOM" id="CLU_196981_0_0_1"/>
<sequence>PHADRLAWKIIHDFATFDQMTLPDAEAALQTHLGSQFKDSDWWPVLKAIMDAEGVVEDALNAV</sequence>
<proteinExistence type="predicted"/>
<organism evidence="1 2">
    <name type="scientific">Paxillus rubicundulus Ve08.2h10</name>
    <dbReference type="NCBI Taxonomy" id="930991"/>
    <lineage>
        <taxon>Eukaryota</taxon>
        <taxon>Fungi</taxon>
        <taxon>Dikarya</taxon>
        <taxon>Basidiomycota</taxon>
        <taxon>Agaricomycotina</taxon>
        <taxon>Agaricomycetes</taxon>
        <taxon>Agaricomycetidae</taxon>
        <taxon>Boletales</taxon>
        <taxon>Paxilineae</taxon>
        <taxon>Paxillaceae</taxon>
        <taxon>Paxillus</taxon>
    </lineage>
</organism>
<reference evidence="1 2" key="1">
    <citation type="submission" date="2014-04" db="EMBL/GenBank/DDBJ databases">
        <authorList>
            <consortium name="DOE Joint Genome Institute"/>
            <person name="Kuo A."/>
            <person name="Kohler A."/>
            <person name="Jargeat P."/>
            <person name="Nagy L.G."/>
            <person name="Floudas D."/>
            <person name="Copeland A."/>
            <person name="Barry K.W."/>
            <person name="Cichocki N."/>
            <person name="Veneault-Fourrey C."/>
            <person name="LaButti K."/>
            <person name="Lindquist E.A."/>
            <person name="Lipzen A."/>
            <person name="Lundell T."/>
            <person name="Morin E."/>
            <person name="Murat C."/>
            <person name="Sun H."/>
            <person name="Tunlid A."/>
            <person name="Henrissat B."/>
            <person name="Grigoriev I.V."/>
            <person name="Hibbett D.S."/>
            <person name="Martin F."/>
            <person name="Nordberg H.P."/>
            <person name="Cantor M.N."/>
            <person name="Hua S.X."/>
        </authorList>
    </citation>
    <scope>NUCLEOTIDE SEQUENCE [LARGE SCALE GENOMIC DNA]</scope>
    <source>
        <strain evidence="1 2">Ve08.2h10</strain>
    </source>
</reference>